<sequence length="347" mass="41069">MPIFLGKVTCQNGYISRFLTNIAEIMILRSFLIFTYLKMAVLTQNSNNNSNFIKFLDSFNLKIIILRFKISNRLIIDKMKLELHKENIETFSKLFLRKNCVNNYKELNLFLKNQIEALQSVKIENFDTFFQTSFLLFFEMVENFYDSIYKRFFKESKKLKEELMSLHMMFVEAKECNFHEMTVLEFQNVKNKIDCLITNFIALNQEVKQLFIELRNIPTEDYDFVKIVETETIESSGEHFSSAVIPEHQTLYIVNQQKIRNSESTIQIIESLTETEHQKVAPVQEKTLNISEGQIQVDDQENNRKLTGKLVTAYIYILMVLFIATIFVICLIRRTSFNFYSVFRTFL</sequence>
<comment type="caution">
    <text evidence="2">The sequence shown here is derived from an EMBL/GenBank/DDBJ whole genome shotgun (WGS) entry which is preliminary data.</text>
</comment>
<keyword evidence="1" id="KW-1133">Transmembrane helix</keyword>
<gene>
    <name evidence="2" type="ORF">M153_19900012193</name>
</gene>
<name>A0A0R0M6Q5_9MICR</name>
<dbReference type="Proteomes" id="UP000051530">
    <property type="component" value="Unassembled WGS sequence"/>
</dbReference>
<organism evidence="2 3">
    <name type="scientific">Pseudoloma neurophilia</name>
    <dbReference type="NCBI Taxonomy" id="146866"/>
    <lineage>
        <taxon>Eukaryota</taxon>
        <taxon>Fungi</taxon>
        <taxon>Fungi incertae sedis</taxon>
        <taxon>Microsporidia</taxon>
        <taxon>Pseudoloma</taxon>
    </lineage>
</organism>
<keyword evidence="3" id="KW-1185">Reference proteome</keyword>
<evidence type="ECO:0000256" key="1">
    <source>
        <dbReference type="SAM" id="Phobius"/>
    </source>
</evidence>
<evidence type="ECO:0000313" key="3">
    <source>
        <dbReference type="Proteomes" id="UP000051530"/>
    </source>
</evidence>
<keyword evidence="1" id="KW-0472">Membrane</keyword>
<protein>
    <submittedName>
        <fullName evidence="2">Uncharacterized protein</fullName>
    </submittedName>
</protein>
<feature type="transmembrane region" description="Helical" evidence="1">
    <location>
        <begin position="313"/>
        <end position="332"/>
    </location>
</feature>
<proteinExistence type="predicted"/>
<accession>A0A0R0M6Q5</accession>
<keyword evidence="1" id="KW-0812">Transmembrane</keyword>
<reference evidence="2 3" key="1">
    <citation type="submission" date="2015-07" db="EMBL/GenBank/DDBJ databases">
        <title>The genome of Pseudoloma neurophilia, a relevant intracellular parasite of the zebrafish.</title>
        <authorList>
            <person name="Ndikumana S."/>
            <person name="Pelin A."/>
            <person name="Sanders J."/>
            <person name="Corradi N."/>
        </authorList>
    </citation>
    <scope>NUCLEOTIDE SEQUENCE [LARGE SCALE GENOMIC DNA]</scope>
    <source>
        <strain evidence="2 3">MK1</strain>
    </source>
</reference>
<dbReference type="VEuPathDB" id="MicrosporidiaDB:M153_19900012193"/>
<dbReference type="AlphaFoldDB" id="A0A0R0M6Q5"/>
<evidence type="ECO:0000313" key="2">
    <source>
        <dbReference type="EMBL" id="KRH94608.1"/>
    </source>
</evidence>
<dbReference type="EMBL" id="LGUB01000052">
    <property type="protein sequence ID" value="KRH94608.1"/>
    <property type="molecule type" value="Genomic_DNA"/>
</dbReference>